<evidence type="ECO:0000256" key="2">
    <source>
        <dbReference type="ARBA" id="ARBA00005695"/>
    </source>
</evidence>
<dbReference type="GO" id="GO:0030288">
    <property type="term" value="C:outer membrane-bounded periplasmic space"/>
    <property type="evidence" value="ECO:0007669"/>
    <property type="project" value="UniProtKB-ARBA"/>
</dbReference>
<keyword evidence="4 5" id="KW-0732">Signal</keyword>
<organism evidence="7 8">
    <name type="scientific">Calorimonas adulescens</name>
    <dbReference type="NCBI Taxonomy" id="2606906"/>
    <lineage>
        <taxon>Bacteria</taxon>
        <taxon>Bacillati</taxon>
        <taxon>Bacillota</taxon>
        <taxon>Clostridia</taxon>
        <taxon>Thermoanaerobacterales</taxon>
        <taxon>Thermoanaerobacteraceae</taxon>
        <taxon>Calorimonas</taxon>
    </lineage>
</organism>
<keyword evidence="8" id="KW-1185">Reference proteome</keyword>
<evidence type="ECO:0000313" key="7">
    <source>
        <dbReference type="EMBL" id="TZE81371.1"/>
    </source>
</evidence>
<accession>A0A5D8QA34</accession>
<evidence type="ECO:0000256" key="1">
    <source>
        <dbReference type="ARBA" id="ARBA00004196"/>
    </source>
</evidence>
<reference evidence="7 8" key="1">
    <citation type="submission" date="2019-08" db="EMBL/GenBank/DDBJ databases">
        <title>Calorimonas adulescens gen. nov., sp. nov., an anaerobic thermophilic bacterium from Sakhalin hot spring.</title>
        <authorList>
            <person name="Khomyakova M.A."/>
            <person name="Merkel A.Y."/>
            <person name="Novikov A."/>
            <person name="Bonch-Osmolovskaya E.A."/>
            <person name="Slobodkin A.I."/>
        </authorList>
    </citation>
    <scope>NUCLEOTIDE SEQUENCE [LARGE SCALE GENOMIC DNA]</scope>
    <source>
        <strain evidence="7 8">A05MB</strain>
    </source>
</reference>
<dbReference type="Gene3D" id="3.40.190.10">
    <property type="entry name" value="Periplasmic binding protein-like II"/>
    <property type="match status" value="1"/>
</dbReference>
<dbReference type="FunFam" id="3.10.105.10:FF:000001">
    <property type="entry name" value="Oligopeptide ABC transporter, oligopeptide-binding protein"/>
    <property type="match status" value="1"/>
</dbReference>
<feature type="chain" id="PRO_5023100766" evidence="5">
    <location>
        <begin position="24"/>
        <end position="547"/>
    </location>
</feature>
<dbReference type="GO" id="GO:0015833">
    <property type="term" value="P:peptide transport"/>
    <property type="evidence" value="ECO:0007669"/>
    <property type="project" value="TreeGrafter"/>
</dbReference>
<evidence type="ECO:0000259" key="6">
    <source>
        <dbReference type="Pfam" id="PF00496"/>
    </source>
</evidence>
<feature type="signal peptide" evidence="5">
    <location>
        <begin position="1"/>
        <end position="23"/>
    </location>
</feature>
<evidence type="ECO:0000256" key="3">
    <source>
        <dbReference type="ARBA" id="ARBA00022448"/>
    </source>
</evidence>
<dbReference type="EMBL" id="VTPS01000014">
    <property type="protein sequence ID" value="TZE81371.1"/>
    <property type="molecule type" value="Genomic_DNA"/>
</dbReference>
<dbReference type="GO" id="GO:1904680">
    <property type="term" value="F:peptide transmembrane transporter activity"/>
    <property type="evidence" value="ECO:0007669"/>
    <property type="project" value="TreeGrafter"/>
</dbReference>
<dbReference type="SUPFAM" id="SSF53850">
    <property type="entry name" value="Periplasmic binding protein-like II"/>
    <property type="match status" value="1"/>
</dbReference>
<dbReference type="AlphaFoldDB" id="A0A5D8QA34"/>
<dbReference type="InterPro" id="IPR039424">
    <property type="entry name" value="SBP_5"/>
</dbReference>
<evidence type="ECO:0000256" key="4">
    <source>
        <dbReference type="ARBA" id="ARBA00022729"/>
    </source>
</evidence>
<comment type="caution">
    <text evidence="7">The sequence shown here is derived from an EMBL/GenBank/DDBJ whole genome shotgun (WGS) entry which is preliminary data.</text>
</comment>
<comment type="subcellular location">
    <subcellularLocation>
        <location evidence="1">Cell envelope</location>
    </subcellularLocation>
</comment>
<feature type="domain" description="Solute-binding protein family 5" evidence="6">
    <location>
        <begin position="86"/>
        <end position="470"/>
    </location>
</feature>
<dbReference type="FunFam" id="3.90.76.10:FF:000001">
    <property type="entry name" value="Oligopeptide ABC transporter substrate-binding protein"/>
    <property type="match status" value="1"/>
</dbReference>
<sequence>MRRIFIFLIVTILSITLVAGCSANQQAPEKKPQETQQTEQVKDTLVYNLGAEPQSVDPAFCSEIPGDQVIYNNFEALVRHNEKNVIEPAIAEKWDVSQDGLIWTFHIRQNAKWYDGKPVTANDFVYSWKRTLDPSVGAHYAYNLFYVKNAEEYYNGKASWDDVGIKALDDKTLQVTLKAPTAYILQIFSRHELVPVRQDMVEKDPEGWAMHPETYIGNGPFQMVKWVHNDTIEFVKNPNYWDAQNVKLNKLIFTEIADENTALSAFESGQVDLMDNPPAQELSRLKDEGYLISVPTIGTYYLSYNVNKKPLDDPRVREALTLAIDRKAIVENITKGGEVPAGAFVPYGLPDVDPSQDFRKVGGDFYDTTKANVEKARELLKEAGYPDGKGFPKLTYTFNTSETHKQIAEAIQQMWKQNLGIDIELKQEEWNVFLDTRRQGDFDIARDGYIADYIDPLGMLELLSTGSANNNPHWSNKEYDDYVNIARTQSDEKVRMDAMHKADALLMKEFPVGPIYFYSENLVVKPGLTGYIATPLEFKFFRYAYWK</sequence>
<dbReference type="InterPro" id="IPR000914">
    <property type="entry name" value="SBP_5_dom"/>
</dbReference>
<dbReference type="PANTHER" id="PTHR30290">
    <property type="entry name" value="PERIPLASMIC BINDING COMPONENT OF ABC TRANSPORTER"/>
    <property type="match status" value="1"/>
</dbReference>
<comment type="similarity">
    <text evidence="2">Belongs to the bacterial solute-binding protein 5 family.</text>
</comment>
<dbReference type="InterPro" id="IPR030678">
    <property type="entry name" value="Peptide/Ni-bd"/>
</dbReference>
<dbReference type="GO" id="GO:0043190">
    <property type="term" value="C:ATP-binding cassette (ABC) transporter complex"/>
    <property type="evidence" value="ECO:0007669"/>
    <property type="project" value="InterPro"/>
</dbReference>
<dbReference type="RefSeq" id="WP_149545686.1">
    <property type="nucleotide sequence ID" value="NZ_VTPS01000014.1"/>
</dbReference>
<protein>
    <submittedName>
        <fullName evidence="7">Peptide ABC transporter substrate-binding protein</fullName>
    </submittedName>
</protein>
<proteinExistence type="inferred from homology"/>
<evidence type="ECO:0000313" key="8">
    <source>
        <dbReference type="Proteomes" id="UP000322976"/>
    </source>
</evidence>
<dbReference type="Pfam" id="PF00496">
    <property type="entry name" value="SBP_bac_5"/>
    <property type="match status" value="1"/>
</dbReference>
<name>A0A5D8QA34_9THEO</name>
<dbReference type="Gene3D" id="3.10.105.10">
    <property type="entry name" value="Dipeptide-binding Protein, Domain 3"/>
    <property type="match status" value="1"/>
</dbReference>
<dbReference type="Gene3D" id="3.90.76.10">
    <property type="entry name" value="Dipeptide-binding Protein, Domain 1"/>
    <property type="match status" value="1"/>
</dbReference>
<gene>
    <name evidence="7" type="ORF">FWJ32_09320</name>
</gene>
<dbReference type="CDD" id="cd08504">
    <property type="entry name" value="PBP2_OppA"/>
    <property type="match status" value="1"/>
</dbReference>
<keyword evidence="3" id="KW-0813">Transport</keyword>
<dbReference type="PANTHER" id="PTHR30290:SF10">
    <property type="entry name" value="PERIPLASMIC OLIGOPEPTIDE-BINDING PROTEIN-RELATED"/>
    <property type="match status" value="1"/>
</dbReference>
<dbReference type="PROSITE" id="PS51257">
    <property type="entry name" value="PROKAR_LIPOPROTEIN"/>
    <property type="match status" value="1"/>
</dbReference>
<dbReference type="PIRSF" id="PIRSF002741">
    <property type="entry name" value="MppA"/>
    <property type="match status" value="1"/>
</dbReference>
<dbReference type="Proteomes" id="UP000322976">
    <property type="component" value="Unassembled WGS sequence"/>
</dbReference>
<evidence type="ECO:0000256" key="5">
    <source>
        <dbReference type="SAM" id="SignalP"/>
    </source>
</evidence>